<dbReference type="AlphaFoldDB" id="A9BE40"/>
<keyword evidence="1" id="KW-0812">Transmembrane</keyword>
<organism evidence="2 3">
    <name type="scientific">Prochlorococcus marinus (strain MIT 9211)</name>
    <dbReference type="NCBI Taxonomy" id="93059"/>
    <lineage>
        <taxon>Bacteria</taxon>
        <taxon>Bacillati</taxon>
        <taxon>Cyanobacteriota</taxon>
        <taxon>Cyanophyceae</taxon>
        <taxon>Synechococcales</taxon>
        <taxon>Prochlorococcaceae</taxon>
        <taxon>Prochlorococcus</taxon>
    </lineage>
</organism>
<accession>A9BE40</accession>
<protein>
    <submittedName>
        <fullName evidence="2">Uncharacterized protein</fullName>
    </submittedName>
</protein>
<dbReference type="KEGG" id="pmj:P9211_04191"/>
<keyword evidence="1" id="KW-1133">Transmembrane helix</keyword>
<gene>
    <name evidence="2" type="ordered locus">P9211_04191</name>
</gene>
<dbReference type="HOGENOM" id="CLU_2719086_0_0_3"/>
<dbReference type="Proteomes" id="UP000000788">
    <property type="component" value="Chromosome"/>
</dbReference>
<evidence type="ECO:0000256" key="1">
    <source>
        <dbReference type="SAM" id="Phobius"/>
    </source>
</evidence>
<evidence type="ECO:0000313" key="2">
    <source>
        <dbReference type="EMBL" id="ABX08350.1"/>
    </source>
</evidence>
<sequence length="72" mass="8043">MNLKNDGLTVGELTITIGVLFLVFIAWSTISKKKSPNQTELTPSQRTIFLNNKPQRIFHVSSLPMNSTSIQP</sequence>
<reference evidence="2 3" key="1">
    <citation type="journal article" date="2007" name="PLoS Genet.">
        <title>Patterns and implications of gene gain and loss in the evolution of Prochlorococcus.</title>
        <authorList>
            <person name="Kettler G.C."/>
            <person name="Martiny A.C."/>
            <person name="Huang K."/>
            <person name="Zucker J."/>
            <person name="Coleman M.L."/>
            <person name="Rodrigue S."/>
            <person name="Chen F."/>
            <person name="Lapidus A."/>
            <person name="Ferriera S."/>
            <person name="Johnson J."/>
            <person name="Steglich C."/>
            <person name="Church G.M."/>
            <person name="Richardson P."/>
            <person name="Chisholm S.W."/>
        </authorList>
    </citation>
    <scope>NUCLEOTIDE SEQUENCE [LARGE SCALE GENOMIC DNA]</scope>
    <source>
        <strain evidence="3">MIT 9211</strain>
    </source>
</reference>
<name>A9BE40_PROM4</name>
<dbReference type="EMBL" id="CP000878">
    <property type="protein sequence ID" value="ABX08350.1"/>
    <property type="molecule type" value="Genomic_DNA"/>
</dbReference>
<evidence type="ECO:0000313" key="3">
    <source>
        <dbReference type="Proteomes" id="UP000000788"/>
    </source>
</evidence>
<proteinExistence type="predicted"/>
<keyword evidence="1" id="KW-0472">Membrane</keyword>
<keyword evidence="3" id="KW-1185">Reference proteome</keyword>
<feature type="transmembrane region" description="Helical" evidence="1">
    <location>
        <begin position="12"/>
        <end position="30"/>
    </location>
</feature>